<name>W2H1J7_PHYNI</name>
<protein>
    <submittedName>
        <fullName evidence="1">Uncharacterized protein</fullName>
    </submittedName>
</protein>
<accession>W2H1J7</accession>
<dbReference type="Proteomes" id="UP000053864">
    <property type="component" value="Unassembled WGS sequence"/>
</dbReference>
<evidence type="ECO:0000313" key="2">
    <source>
        <dbReference type="EMBL" id="ETL42523.1"/>
    </source>
</evidence>
<reference evidence="2 3" key="2">
    <citation type="submission" date="2013-11" db="EMBL/GenBank/DDBJ databases">
        <title>The Genome Sequence of Phytophthora parasitica CJ05E6.</title>
        <authorList>
            <consortium name="The Broad Institute Genomics Platform"/>
            <person name="Russ C."/>
            <person name="Tyler B."/>
            <person name="Panabieres F."/>
            <person name="Shan W."/>
            <person name="Tripathy S."/>
            <person name="Grunwald N."/>
            <person name="Machado M."/>
            <person name="Johnson C.S."/>
            <person name="Arredondo F."/>
            <person name="Hong C."/>
            <person name="Coffey M."/>
            <person name="Young S.K."/>
            <person name="Zeng Q."/>
            <person name="Gargeya S."/>
            <person name="Fitzgerald M."/>
            <person name="Abouelleil A."/>
            <person name="Alvarado L."/>
            <person name="Chapman S.B."/>
            <person name="Gainer-Dewar J."/>
            <person name="Goldberg J."/>
            <person name="Griggs A."/>
            <person name="Gujja S."/>
            <person name="Hansen M."/>
            <person name="Howarth C."/>
            <person name="Imamovic A."/>
            <person name="Ireland A."/>
            <person name="Larimer J."/>
            <person name="McCowan C."/>
            <person name="Murphy C."/>
            <person name="Pearson M."/>
            <person name="Poon T.W."/>
            <person name="Priest M."/>
            <person name="Roberts A."/>
            <person name="Saif S."/>
            <person name="Shea T."/>
            <person name="Sykes S."/>
            <person name="Wortman J."/>
            <person name="Nusbaum C."/>
            <person name="Birren B."/>
        </authorList>
    </citation>
    <scope>NUCLEOTIDE SEQUENCE [LARGE SCALE GENOMIC DNA]</scope>
    <source>
        <strain evidence="2 3">CJ05E6</strain>
    </source>
</reference>
<dbReference type="Proteomes" id="UP000053236">
    <property type="component" value="Unassembled WGS sequence"/>
</dbReference>
<sequence length="46" mass="5038">MNPNGGKFEDMASGLVCSQLLGEYALSMELTETANGHIGRQMPFKY</sequence>
<reference evidence="1" key="1">
    <citation type="submission" date="2013-11" db="EMBL/GenBank/DDBJ databases">
        <title>The Genome Sequence of Phytophthora parasitica CJ02B3.</title>
        <authorList>
            <consortium name="The Broad Institute Genomics Platform"/>
            <person name="Russ C."/>
            <person name="Tyler B."/>
            <person name="Panabieres F."/>
            <person name="Shan W."/>
            <person name="Tripathy S."/>
            <person name="Grunwald N."/>
            <person name="Machado M."/>
            <person name="Johnson C.S."/>
            <person name="Arredondo F."/>
            <person name="Hong C."/>
            <person name="Coffey M."/>
            <person name="Young S.K."/>
            <person name="Zeng Q."/>
            <person name="Gargeya S."/>
            <person name="Fitzgerald M."/>
            <person name="Abouelleil A."/>
            <person name="Alvarado L."/>
            <person name="Chapman S.B."/>
            <person name="Gainer-Dewar J."/>
            <person name="Goldberg J."/>
            <person name="Griggs A."/>
            <person name="Gujja S."/>
            <person name="Hansen M."/>
            <person name="Howarth C."/>
            <person name="Imamovic A."/>
            <person name="Ireland A."/>
            <person name="Larimer J."/>
            <person name="McCowan C."/>
            <person name="Murphy C."/>
            <person name="Pearson M."/>
            <person name="Poon T.W."/>
            <person name="Priest M."/>
            <person name="Roberts A."/>
            <person name="Saif S."/>
            <person name="Shea T."/>
            <person name="Sykes S."/>
            <person name="Wortman J."/>
            <person name="Nusbaum C."/>
            <person name="Birren B."/>
        </authorList>
    </citation>
    <scope>NUCLEOTIDE SEQUENCE [LARGE SCALE GENOMIC DNA]</scope>
    <source>
        <strain evidence="1">CJ02B3</strain>
    </source>
</reference>
<organism evidence="1">
    <name type="scientific">Phytophthora nicotianae</name>
    <name type="common">Potato buckeye rot agent</name>
    <name type="synonym">Phytophthora parasitica</name>
    <dbReference type="NCBI Taxonomy" id="4792"/>
    <lineage>
        <taxon>Eukaryota</taxon>
        <taxon>Sar</taxon>
        <taxon>Stramenopiles</taxon>
        <taxon>Oomycota</taxon>
        <taxon>Peronosporomycetes</taxon>
        <taxon>Peronosporales</taxon>
        <taxon>Peronosporaceae</taxon>
        <taxon>Phytophthora</taxon>
    </lineage>
</organism>
<proteinExistence type="predicted"/>
<dbReference type="AlphaFoldDB" id="W2H1J7"/>
<dbReference type="EMBL" id="KI685714">
    <property type="protein sequence ID" value="ETK89112.1"/>
    <property type="molecule type" value="Genomic_DNA"/>
</dbReference>
<evidence type="ECO:0000313" key="1">
    <source>
        <dbReference type="EMBL" id="ETK89112.1"/>
    </source>
</evidence>
<dbReference type="EMBL" id="KI672279">
    <property type="protein sequence ID" value="ETL42523.1"/>
    <property type="molecule type" value="Genomic_DNA"/>
</dbReference>
<gene>
    <name evidence="1" type="ORF">L915_06735</name>
    <name evidence="2" type="ORF">L916_06673</name>
</gene>
<evidence type="ECO:0000313" key="3">
    <source>
        <dbReference type="Proteomes" id="UP000053864"/>
    </source>
</evidence>